<feature type="signal peptide" evidence="1">
    <location>
        <begin position="1"/>
        <end position="20"/>
    </location>
</feature>
<gene>
    <name evidence="2" type="ORF">A3Q56_03783</name>
</gene>
<name>A0A177B2L4_9BILA</name>
<proteinExistence type="predicted"/>
<keyword evidence="3" id="KW-1185">Reference proteome</keyword>
<evidence type="ECO:0000256" key="1">
    <source>
        <dbReference type="SAM" id="SignalP"/>
    </source>
</evidence>
<dbReference type="AlphaFoldDB" id="A0A177B2L4"/>
<feature type="chain" id="PRO_5008056786" evidence="1">
    <location>
        <begin position="21"/>
        <end position="64"/>
    </location>
</feature>
<comment type="caution">
    <text evidence="2">The sequence shown here is derived from an EMBL/GenBank/DDBJ whole genome shotgun (WGS) entry which is preliminary data.</text>
</comment>
<evidence type="ECO:0000313" key="3">
    <source>
        <dbReference type="Proteomes" id="UP000078046"/>
    </source>
</evidence>
<dbReference type="EMBL" id="LWCA01000440">
    <property type="protein sequence ID" value="OAF68476.1"/>
    <property type="molecule type" value="Genomic_DNA"/>
</dbReference>
<evidence type="ECO:0000313" key="2">
    <source>
        <dbReference type="EMBL" id="OAF68476.1"/>
    </source>
</evidence>
<dbReference type="Proteomes" id="UP000078046">
    <property type="component" value="Unassembled WGS sequence"/>
</dbReference>
<organism evidence="2 3">
    <name type="scientific">Intoshia linei</name>
    <dbReference type="NCBI Taxonomy" id="1819745"/>
    <lineage>
        <taxon>Eukaryota</taxon>
        <taxon>Metazoa</taxon>
        <taxon>Spiralia</taxon>
        <taxon>Lophotrochozoa</taxon>
        <taxon>Mesozoa</taxon>
        <taxon>Orthonectida</taxon>
        <taxon>Rhopaluridae</taxon>
        <taxon>Intoshia</taxon>
    </lineage>
</organism>
<keyword evidence="1" id="KW-0732">Signal</keyword>
<accession>A0A177B2L4</accession>
<sequence length="64" mass="7598">MMKFSIIFALFVIMWNCAESANVNKEKYMSQFWSMLSYRDQCFITCLSAKVKYKCANQCLRLYG</sequence>
<reference evidence="2 3" key="1">
    <citation type="submission" date="2016-04" db="EMBL/GenBank/DDBJ databases">
        <title>The genome of Intoshia linei affirms orthonectids as highly simplified spiralians.</title>
        <authorList>
            <person name="Mikhailov K.V."/>
            <person name="Slusarev G.S."/>
            <person name="Nikitin M.A."/>
            <person name="Logacheva M.D."/>
            <person name="Penin A."/>
            <person name="Aleoshin V."/>
            <person name="Panchin Y.V."/>
        </authorList>
    </citation>
    <scope>NUCLEOTIDE SEQUENCE [LARGE SCALE GENOMIC DNA]</scope>
    <source>
        <strain evidence="2">Intl2013</strain>
        <tissue evidence="2">Whole animal</tissue>
    </source>
</reference>
<protein>
    <submittedName>
        <fullName evidence="2">Uncharacterized protein</fullName>
    </submittedName>
</protein>